<dbReference type="AlphaFoldDB" id="A0AAU9ES95"/>
<protein>
    <submittedName>
        <fullName evidence="1">Glycosyl transferase family 1</fullName>
    </submittedName>
</protein>
<dbReference type="CDD" id="cd03801">
    <property type="entry name" value="GT4_PimA-like"/>
    <property type="match status" value="1"/>
</dbReference>
<proteinExistence type="predicted"/>
<dbReference type="GO" id="GO:0016757">
    <property type="term" value="F:glycosyltransferase activity"/>
    <property type="evidence" value="ECO:0007669"/>
    <property type="project" value="TreeGrafter"/>
</dbReference>
<dbReference type="PANTHER" id="PTHR12526:SF600">
    <property type="entry name" value="GLYCOSYL TRANSFERASE GROUP 1"/>
    <property type="match status" value="1"/>
</dbReference>
<dbReference type="EMBL" id="AP028679">
    <property type="protein sequence ID" value="BEQ13476.1"/>
    <property type="molecule type" value="Genomic_DNA"/>
</dbReference>
<sequence length="386" mass="43265">MIAPYLPYPPNSGGRIRMWEEIRYLGQRHDLDLVCLSEPAEAEHADSIQKYCREVNLIVRSVFQPPPGENANLPVLVLHHCSRSLERALVRAAKNTYDAIMFEHIYTSQYQPLFDAGPSVLAEHNIESEIMGQAAVSPPDITGKPQKIVDWKLYAAKMHMAAYEDKVWPRFPLRLTVSREDKSVIDERCQRGKTVVIENGVSVESIPLIEQANSRDILFMGSMSYFPNVDAALYFSERILPLIHQADSRVRLIIAGRDPTPEIRRLHGAPGIQVVSNPPSMERVAEQCALTVVPLRLGGGTRLKILHAMAMGLPVVSTSLGCAGLQVAHGRHLLVEDQPEAFARAVLELLDDRPRREALRHGGRELVEQRYDWRIILAKLDDCLAG</sequence>
<dbReference type="PANTHER" id="PTHR12526">
    <property type="entry name" value="GLYCOSYLTRANSFERASE"/>
    <property type="match status" value="1"/>
</dbReference>
<accession>A0AAU9ES95</accession>
<keyword evidence="2" id="KW-1185">Reference proteome</keyword>
<gene>
    <name evidence="1" type="ORF">FAK_05420</name>
</gene>
<dbReference type="SUPFAM" id="SSF53756">
    <property type="entry name" value="UDP-Glycosyltransferase/glycogen phosphorylase"/>
    <property type="match status" value="1"/>
</dbReference>
<name>A0AAU9ES95_9BACT</name>
<reference evidence="2" key="1">
    <citation type="journal article" date="2023" name="Arch. Microbiol.">
        <title>Desulfoferula mesophilus gen. nov. sp. nov., a mesophilic sulfate-reducing bacterium isolated from a brackish lake sediment.</title>
        <authorList>
            <person name="Watanabe T."/>
            <person name="Yabe T."/>
            <person name="Tsuji J.M."/>
            <person name="Fukui M."/>
        </authorList>
    </citation>
    <scope>NUCLEOTIDE SEQUENCE [LARGE SCALE GENOMIC DNA]</scope>
    <source>
        <strain evidence="2">12FAK</strain>
    </source>
</reference>
<organism evidence="1 2">
    <name type="scientific">Desulfoferula mesophila</name>
    <dbReference type="NCBI Taxonomy" id="3058419"/>
    <lineage>
        <taxon>Bacteria</taxon>
        <taxon>Pseudomonadati</taxon>
        <taxon>Thermodesulfobacteriota</taxon>
        <taxon>Desulfarculia</taxon>
        <taxon>Desulfarculales</taxon>
        <taxon>Desulfarculaceae</taxon>
        <taxon>Desulfoferula</taxon>
    </lineage>
</organism>
<dbReference type="Gene3D" id="3.40.50.2000">
    <property type="entry name" value="Glycogen Phosphorylase B"/>
    <property type="match status" value="2"/>
</dbReference>
<dbReference type="Pfam" id="PF13692">
    <property type="entry name" value="Glyco_trans_1_4"/>
    <property type="match status" value="1"/>
</dbReference>
<evidence type="ECO:0000313" key="2">
    <source>
        <dbReference type="Proteomes" id="UP001366166"/>
    </source>
</evidence>
<dbReference type="Proteomes" id="UP001366166">
    <property type="component" value="Chromosome"/>
</dbReference>
<evidence type="ECO:0000313" key="1">
    <source>
        <dbReference type="EMBL" id="BEQ13476.1"/>
    </source>
</evidence>
<keyword evidence="1" id="KW-0808">Transferase</keyword>
<dbReference type="KEGG" id="dmp:FAK_05420"/>